<accession>A0A5B0BH92</accession>
<dbReference type="AlphaFoldDB" id="A0A5B0BH92"/>
<keyword evidence="1" id="KW-0723">Serine/threonine-protein kinase</keyword>
<dbReference type="GO" id="GO:0004674">
    <property type="term" value="F:protein serine/threonine kinase activity"/>
    <property type="evidence" value="ECO:0007669"/>
    <property type="project" value="UniProtKB-KW"/>
</dbReference>
<keyword evidence="4" id="KW-1185">Reference proteome</keyword>
<evidence type="ECO:0000313" key="4">
    <source>
        <dbReference type="Proteomes" id="UP000324965"/>
    </source>
</evidence>
<name>A0A5B0BH92_9ACTN</name>
<dbReference type="PANTHER" id="PTHR35526:SF3">
    <property type="entry name" value="ANTI-SIGMA-F FACTOR RSBW"/>
    <property type="match status" value="1"/>
</dbReference>
<gene>
    <name evidence="3" type="ORF">FGF04_06220</name>
</gene>
<sequence>MQASYALDAGEGCIGQARRHALAFLERAVHEHRVVVPERARDLTQLVVSELVTNALKYAPGPVLMKLGITTRRMEVTMWDSALAVPVALTSDPARIGRHGLEIVKAVSEYFVIQPDSVGKRITAHIALPDPPSEPSLRTPT</sequence>
<keyword evidence="1" id="KW-0418">Kinase</keyword>
<dbReference type="OrthoDB" id="4285271at2"/>
<dbReference type="Proteomes" id="UP000324965">
    <property type="component" value="Unassembled WGS sequence"/>
</dbReference>
<feature type="domain" description="Histidine kinase/HSP90-like ATPase" evidence="2">
    <location>
        <begin position="21"/>
        <end position="123"/>
    </location>
</feature>
<dbReference type="InterPro" id="IPR036890">
    <property type="entry name" value="HATPase_C_sf"/>
</dbReference>
<organism evidence="3 4">
    <name type="scientific">Streptomyces apricus</name>
    <dbReference type="NCBI Taxonomy" id="1828112"/>
    <lineage>
        <taxon>Bacteria</taxon>
        <taxon>Bacillati</taxon>
        <taxon>Actinomycetota</taxon>
        <taxon>Actinomycetes</taxon>
        <taxon>Kitasatosporales</taxon>
        <taxon>Streptomycetaceae</taxon>
        <taxon>Streptomyces</taxon>
    </lineage>
</organism>
<reference evidence="3 4" key="1">
    <citation type="submission" date="2019-05" db="EMBL/GenBank/DDBJ databases">
        <authorList>
            <person name="Hariharan J."/>
            <person name="Choudoir M.J."/>
            <person name="Diebold P."/>
            <person name="Panke-Buisse K."/>
            <person name="Buckley D.H."/>
        </authorList>
    </citation>
    <scope>NUCLEOTIDE SEQUENCE [LARGE SCALE GENOMIC DNA]</scope>
    <source>
        <strain evidence="3 4">SUN51</strain>
    </source>
</reference>
<comment type="caution">
    <text evidence="3">The sequence shown here is derived from an EMBL/GenBank/DDBJ whole genome shotgun (WGS) entry which is preliminary data.</text>
</comment>
<protein>
    <submittedName>
        <fullName evidence="3">ATP-binding protein</fullName>
    </submittedName>
</protein>
<keyword evidence="1" id="KW-0808">Transferase</keyword>
<keyword evidence="3" id="KW-0067">ATP-binding</keyword>
<dbReference type="InterPro" id="IPR003594">
    <property type="entry name" value="HATPase_dom"/>
</dbReference>
<dbReference type="InterPro" id="IPR050267">
    <property type="entry name" value="Anti-sigma-factor_SerPK"/>
</dbReference>
<evidence type="ECO:0000313" key="3">
    <source>
        <dbReference type="EMBL" id="KAA0941568.1"/>
    </source>
</evidence>
<dbReference type="CDD" id="cd16936">
    <property type="entry name" value="HATPase_RsbW-like"/>
    <property type="match status" value="1"/>
</dbReference>
<dbReference type="GO" id="GO:0005524">
    <property type="term" value="F:ATP binding"/>
    <property type="evidence" value="ECO:0007669"/>
    <property type="project" value="UniProtKB-KW"/>
</dbReference>
<dbReference type="PANTHER" id="PTHR35526">
    <property type="entry name" value="ANTI-SIGMA-F FACTOR RSBW-RELATED"/>
    <property type="match status" value="1"/>
</dbReference>
<dbReference type="Pfam" id="PF13581">
    <property type="entry name" value="HATPase_c_2"/>
    <property type="match status" value="1"/>
</dbReference>
<dbReference type="EMBL" id="VDFC01000015">
    <property type="protein sequence ID" value="KAA0941568.1"/>
    <property type="molecule type" value="Genomic_DNA"/>
</dbReference>
<evidence type="ECO:0000259" key="2">
    <source>
        <dbReference type="Pfam" id="PF13581"/>
    </source>
</evidence>
<keyword evidence="3" id="KW-0547">Nucleotide-binding</keyword>
<dbReference type="Gene3D" id="3.30.565.10">
    <property type="entry name" value="Histidine kinase-like ATPase, C-terminal domain"/>
    <property type="match status" value="1"/>
</dbReference>
<evidence type="ECO:0000256" key="1">
    <source>
        <dbReference type="ARBA" id="ARBA00022527"/>
    </source>
</evidence>
<proteinExistence type="predicted"/>
<dbReference type="SUPFAM" id="SSF55874">
    <property type="entry name" value="ATPase domain of HSP90 chaperone/DNA topoisomerase II/histidine kinase"/>
    <property type="match status" value="1"/>
</dbReference>